<evidence type="ECO:0000256" key="14">
    <source>
        <dbReference type="ARBA" id="ARBA00048649"/>
    </source>
</evidence>
<feature type="domain" description="FAD-binding FR-type" evidence="18">
    <location>
        <begin position="150"/>
        <end position="261"/>
    </location>
</feature>
<dbReference type="FunFam" id="3.40.50.80:FF:000010">
    <property type="entry name" value="Flavohemoprotein"/>
    <property type="match status" value="1"/>
</dbReference>
<dbReference type="GeneID" id="63778673"/>
<comment type="cofactor">
    <cofactor evidence="2">
        <name>FAD</name>
        <dbReference type="ChEBI" id="CHEBI:57692"/>
    </cofactor>
</comment>
<dbReference type="STRING" id="1141098.A0A1Y2DGW8"/>
<dbReference type="FunFam" id="1.10.490.10:FF:000003">
    <property type="entry name" value="Flavohemoprotein"/>
    <property type="match status" value="1"/>
</dbReference>
<evidence type="ECO:0000256" key="11">
    <source>
        <dbReference type="ARBA" id="ARBA00023002"/>
    </source>
</evidence>
<dbReference type="InterPro" id="IPR001709">
    <property type="entry name" value="Flavoprot_Pyr_Nucl_cyt_Rdtase"/>
</dbReference>
<comment type="function">
    <text evidence="16">In the presence of oxygen and NADH, it has NADH oxidase activity, which leads to the generation of superoxide and H(2)O(2). Under anaerobic conditions, it also exhibits nitric oxide reductase and FAD reductase activities. However, all these reactions are much lower than NOD activity.</text>
</comment>
<keyword evidence="6" id="KW-0349">Heme</keyword>
<evidence type="ECO:0000256" key="9">
    <source>
        <dbReference type="ARBA" id="ARBA00022827"/>
    </source>
</evidence>
<dbReference type="InParanoid" id="A0A1Y2DGW8"/>
<evidence type="ECO:0000256" key="13">
    <source>
        <dbReference type="ARBA" id="ARBA00023027"/>
    </source>
</evidence>
<keyword evidence="13" id="KW-0520">NAD</keyword>
<dbReference type="InterPro" id="IPR000971">
    <property type="entry name" value="Globin"/>
</dbReference>
<keyword evidence="11" id="KW-0560">Oxidoreductase</keyword>
<dbReference type="Pfam" id="PF00175">
    <property type="entry name" value="NAD_binding_1"/>
    <property type="match status" value="1"/>
</dbReference>
<evidence type="ECO:0000256" key="15">
    <source>
        <dbReference type="ARBA" id="ARBA00049433"/>
    </source>
</evidence>
<accession>A0A1Y2DGW8</accession>
<dbReference type="Gene3D" id="1.10.490.10">
    <property type="entry name" value="Globins"/>
    <property type="match status" value="1"/>
</dbReference>
<evidence type="ECO:0000313" key="20">
    <source>
        <dbReference type="Proteomes" id="UP000193689"/>
    </source>
</evidence>
<comment type="caution">
    <text evidence="19">The sequence shown here is derived from an EMBL/GenBank/DDBJ whole genome shotgun (WGS) entry which is preliminary data.</text>
</comment>
<dbReference type="Gene3D" id="2.40.30.10">
    <property type="entry name" value="Translation factors"/>
    <property type="match status" value="1"/>
</dbReference>
<keyword evidence="20" id="KW-1185">Reference proteome</keyword>
<evidence type="ECO:0000256" key="5">
    <source>
        <dbReference type="ARBA" id="ARBA00022575"/>
    </source>
</evidence>
<reference evidence="19 20" key="1">
    <citation type="submission" date="2016-07" db="EMBL/GenBank/DDBJ databases">
        <title>Pervasive Adenine N6-methylation of Active Genes in Fungi.</title>
        <authorList>
            <consortium name="DOE Joint Genome Institute"/>
            <person name="Mondo S.J."/>
            <person name="Dannebaum R.O."/>
            <person name="Kuo R.C."/>
            <person name="Labutti K."/>
            <person name="Haridas S."/>
            <person name="Kuo A."/>
            <person name="Salamov A."/>
            <person name="Ahrendt S.R."/>
            <person name="Lipzen A."/>
            <person name="Sullivan W."/>
            <person name="Andreopoulos W.B."/>
            <person name="Clum A."/>
            <person name="Lindquist E."/>
            <person name="Daum C."/>
            <person name="Ramamoorthy G.K."/>
            <person name="Gryganskyi A."/>
            <person name="Culley D."/>
            <person name="Magnuson J.K."/>
            <person name="James T.Y."/>
            <person name="O'Malley M.A."/>
            <person name="Stajich J.E."/>
            <person name="Spatafora J.W."/>
            <person name="Visel A."/>
            <person name="Grigoriev I.V."/>
        </authorList>
    </citation>
    <scope>NUCLEOTIDE SEQUENCE [LARGE SCALE GENOMIC DNA]</scope>
    <source>
        <strain evidence="19 20">CBS 129021</strain>
    </source>
</reference>
<dbReference type="GO" id="GO:0071500">
    <property type="term" value="P:cellular response to nitrosative stress"/>
    <property type="evidence" value="ECO:0007669"/>
    <property type="project" value="TreeGrafter"/>
</dbReference>
<dbReference type="GO" id="GO:0020037">
    <property type="term" value="F:heme binding"/>
    <property type="evidence" value="ECO:0007669"/>
    <property type="project" value="InterPro"/>
</dbReference>
<comment type="catalytic activity">
    <reaction evidence="14">
        <text>2 nitric oxide + NADH + 2 O2 = 2 nitrate + NAD(+) + H(+)</text>
        <dbReference type="Rhea" id="RHEA:19469"/>
        <dbReference type="ChEBI" id="CHEBI:15378"/>
        <dbReference type="ChEBI" id="CHEBI:15379"/>
        <dbReference type="ChEBI" id="CHEBI:16480"/>
        <dbReference type="ChEBI" id="CHEBI:17632"/>
        <dbReference type="ChEBI" id="CHEBI:57540"/>
        <dbReference type="ChEBI" id="CHEBI:57945"/>
        <dbReference type="EC" id="1.14.12.17"/>
    </reaction>
</comment>
<dbReference type="GO" id="GO:0071949">
    <property type="term" value="F:FAD binding"/>
    <property type="evidence" value="ECO:0007669"/>
    <property type="project" value="TreeGrafter"/>
</dbReference>
<evidence type="ECO:0000256" key="6">
    <source>
        <dbReference type="ARBA" id="ARBA00022617"/>
    </source>
</evidence>
<proteinExistence type="inferred from homology"/>
<name>A0A1Y2DGW8_9PEZI</name>
<evidence type="ECO:0000256" key="12">
    <source>
        <dbReference type="ARBA" id="ARBA00023004"/>
    </source>
</evidence>
<dbReference type="InterPro" id="IPR009050">
    <property type="entry name" value="Globin-like_sf"/>
</dbReference>
<dbReference type="EC" id="1.14.12.17" evidence="4"/>
<dbReference type="AlphaFoldDB" id="A0A1Y2DGW8"/>
<dbReference type="GO" id="GO:0046872">
    <property type="term" value="F:metal ion binding"/>
    <property type="evidence" value="ECO:0007669"/>
    <property type="project" value="UniProtKB-KW"/>
</dbReference>
<feature type="domain" description="Globin" evidence="17">
    <location>
        <begin position="1"/>
        <end position="140"/>
    </location>
</feature>
<evidence type="ECO:0000256" key="1">
    <source>
        <dbReference type="ARBA" id="ARBA00001970"/>
    </source>
</evidence>
<comment type="catalytic activity">
    <reaction evidence="15">
        <text>2 nitric oxide + NADPH + 2 O2 = 2 nitrate + NADP(+) + H(+)</text>
        <dbReference type="Rhea" id="RHEA:19465"/>
        <dbReference type="ChEBI" id="CHEBI:15378"/>
        <dbReference type="ChEBI" id="CHEBI:15379"/>
        <dbReference type="ChEBI" id="CHEBI:16480"/>
        <dbReference type="ChEBI" id="CHEBI:17632"/>
        <dbReference type="ChEBI" id="CHEBI:57783"/>
        <dbReference type="ChEBI" id="CHEBI:58349"/>
        <dbReference type="EC" id="1.14.12.17"/>
    </reaction>
</comment>
<dbReference type="SUPFAM" id="SSF46458">
    <property type="entry name" value="Globin-like"/>
    <property type="match status" value="1"/>
</dbReference>
<evidence type="ECO:0000259" key="18">
    <source>
        <dbReference type="PROSITE" id="PS51384"/>
    </source>
</evidence>
<dbReference type="Proteomes" id="UP000193689">
    <property type="component" value="Unassembled WGS sequence"/>
</dbReference>
<dbReference type="CDD" id="cd08922">
    <property type="entry name" value="FHb-globin"/>
    <property type="match status" value="1"/>
</dbReference>
<dbReference type="Pfam" id="PF00042">
    <property type="entry name" value="Globin"/>
    <property type="match status" value="1"/>
</dbReference>
<evidence type="ECO:0000256" key="16">
    <source>
        <dbReference type="ARBA" id="ARBA00056398"/>
    </source>
</evidence>
<dbReference type="SUPFAM" id="SSF52343">
    <property type="entry name" value="Ferredoxin reductase-like, C-terminal NADP-linked domain"/>
    <property type="match status" value="1"/>
</dbReference>
<dbReference type="FunFam" id="2.40.30.10:FF:000034">
    <property type="entry name" value="Flavohemoprotein"/>
    <property type="match status" value="1"/>
</dbReference>
<dbReference type="InterPro" id="IPR001433">
    <property type="entry name" value="OxRdtase_FAD/NAD-bd"/>
</dbReference>
<organism evidence="19 20">
    <name type="scientific">Pseudomassariella vexata</name>
    <dbReference type="NCBI Taxonomy" id="1141098"/>
    <lineage>
        <taxon>Eukaryota</taxon>
        <taxon>Fungi</taxon>
        <taxon>Dikarya</taxon>
        <taxon>Ascomycota</taxon>
        <taxon>Pezizomycotina</taxon>
        <taxon>Sordariomycetes</taxon>
        <taxon>Xylariomycetidae</taxon>
        <taxon>Amphisphaeriales</taxon>
        <taxon>Pseudomassariaceae</taxon>
        <taxon>Pseudomassariella</taxon>
    </lineage>
</organism>
<evidence type="ECO:0000256" key="4">
    <source>
        <dbReference type="ARBA" id="ARBA00012229"/>
    </source>
</evidence>
<comment type="similarity">
    <text evidence="3">In the C-terminal section; belongs to the flavoprotein pyridine nucleotide cytochrome reductase family.</text>
</comment>
<dbReference type="CDD" id="cd06184">
    <property type="entry name" value="flavohem_like_fad_nad_binding"/>
    <property type="match status" value="1"/>
</dbReference>
<dbReference type="PRINTS" id="PR00371">
    <property type="entry name" value="FPNCR"/>
</dbReference>
<comment type="cofactor">
    <cofactor evidence="1">
        <name>heme b</name>
        <dbReference type="ChEBI" id="CHEBI:60344"/>
    </cofactor>
</comment>
<dbReference type="OrthoDB" id="436496at2759"/>
<keyword evidence="9" id="KW-0274">FAD</keyword>
<keyword evidence="5" id="KW-0216">Detoxification</keyword>
<dbReference type="InterPro" id="IPR012292">
    <property type="entry name" value="Globin/Proto"/>
</dbReference>
<dbReference type="GO" id="GO:0019825">
    <property type="term" value="F:oxygen binding"/>
    <property type="evidence" value="ECO:0007669"/>
    <property type="project" value="InterPro"/>
</dbReference>
<evidence type="ECO:0000313" key="19">
    <source>
        <dbReference type="EMBL" id="ORY58487.1"/>
    </source>
</evidence>
<dbReference type="PROSITE" id="PS51384">
    <property type="entry name" value="FAD_FR"/>
    <property type="match status" value="1"/>
</dbReference>
<keyword evidence="10" id="KW-0521">NADP</keyword>
<dbReference type="PANTHER" id="PTHR43396">
    <property type="entry name" value="FLAVOHEMOPROTEIN"/>
    <property type="match status" value="1"/>
</dbReference>
<dbReference type="PANTHER" id="PTHR43396:SF3">
    <property type="entry name" value="FLAVOHEMOPROTEIN"/>
    <property type="match status" value="1"/>
</dbReference>
<dbReference type="EMBL" id="MCFJ01000016">
    <property type="protein sequence ID" value="ORY58487.1"/>
    <property type="molecule type" value="Genomic_DNA"/>
</dbReference>
<evidence type="ECO:0000256" key="8">
    <source>
        <dbReference type="ARBA" id="ARBA00022723"/>
    </source>
</evidence>
<keyword evidence="12" id="KW-0408">Iron</keyword>
<sequence length="409" mass="45210">MAAVRPIPAAVIKSTAPVLKEHGVTITTLFYNNMLKAHPELNNIFNKTSQDTGDQPRALASAVFAYASYVDDLGKLSPTVERIAHKHVSLTVEPDHYPIVGKHLLAAVATVLGDAMTPEIGDAWTAAYAALADVFINREKVLYAGFENWQGWRKFKIQKKVPESSEITSFYLVPEDGQPLPLFKPGQYVSLHLFVPELDSMQPRQYSLSESPRSDYYRISVKKDSGKQTGLPGLISNMLHEEYDEGDVIELTHPTGDFFVDTEAAATTAPVILISAGVGATPMMSILDSTLEAKSTRPVSWVHGTHSTEVQAFGEQIHSTCEKNPSVTSTIFKTSVRETDISGVDFNFTGRVDLAKMDRKTGLYLDDQTAEYYICGPEEFMKNVREWLHKAGVNDSRIHMEIFGTGGDY</sequence>
<dbReference type="SUPFAM" id="SSF63380">
    <property type="entry name" value="Riboflavin synthase domain-like"/>
    <property type="match status" value="1"/>
</dbReference>
<dbReference type="FunCoup" id="A0A1Y2DGW8">
    <property type="interactions" value="337"/>
</dbReference>
<protein>
    <recommendedName>
        <fullName evidence="4">nitric oxide dioxygenase</fullName>
        <ecNumber evidence="4">1.14.12.17</ecNumber>
    </recommendedName>
</protein>
<gene>
    <name evidence="19" type="ORF">BCR38DRAFT_460827</name>
</gene>
<dbReference type="RefSeq" id="XP_040711404.1">
    <property type="nucleotide sequence ID" value="XM_040862461.1"/>
</dbReference>
<keyword evidence="7" id="KW-0285">Flavoprotein</keyword>
<dbReference type="NCBIfam" id="NF009805">
    <property type="entry name" value="PRK13289.1"/>
    <property type="match status" value="1"/>
</dbReference>
<dbReference type="InterPro" id="IPR017938">
    <property type="entry name" value="Riboflavin_synthase-like_b-brl"/>
</dbReference>
<keyword evidence="8" id="KW-0479">Metal-binding</keyword>
<evidence type="ECO:0000256" key="2">
    <source>
        <dbReference type="ARBA" id="ARBA00001974"/>
    </source>
</evidence>
<dbReference type="InterPro" id="IPR039261">
    <property type="entry name" value="FNR_nucleotide-bd"/>
</dbReference>
<dbReference type="InterPro" id="IPR017927">
    <property type="entry name" value="FAD-bd_FR_type"/>
</dbReference>
<dbReference type="Gene3D" id="3.40.50.80">
    <property type="entry name" value="Nucleotide-binding domain of ferredoxin-NADP reductase (FNR) module"/>
    <property type="match status" value="1"/>
</dbReference>
<evidence type="ECO:0000256" key="7">
    <source>
        <dbReference type="ARBA" id="ARBA00022630"/>
    </source>
</evidence>
<dbReference type="GO" id="GO:0008941">
    <property type="term" value="F:nitric oxide dioxygenase NAD(P)H activity"/>
    <property type="evidence" value="ECO:0007669"/>
    <property type="project" value="UniProtKB-EC"/>
</dbReference>
<dbReference type="GO" id="GO:0009636">
    <property type="term" value="P:response to toxic substance"/>
    <property type="evidence" value="ECO:0007669"/>
    <property type="project" value="UniProtKB-KW"/>
</dbReference>
<dbReference type="PROSITE" id="PS01033">
    <property type="entry name" value="GLOBIN"/>
    <property type="match status" value="1"/>
</dbReference>
<evidence type="ECO:0000256" key="10">
    <source>
        <dbReference type="ARBA" id="ARBA00022857"/>
    </source>
</evidence>
<dbReference type="GO" id="GO:0046210">
    <property type="term" value="P:nitric oxide catabolic process"/>
    <property type="evidence" value="ECO:0007669"/>
    <property type="project" value="TreeGrafter"/>
</dbReference>
<evidence type="ECO:0000259" key="17">
    <source>
        <dbReference type="PROSITE" id="PS01033"/>
    </source>
</evidence>
<evidence type="ECO:0000256" key="3">
    <source>
        <dbReference type="ARBA" id="ARBA00006401"/>
    </source>
</evidence>